<dbReference type="InterPro" id="IPR027746">
    <property type="entry name" value="TTL"/>
</dbReference>
<dbReference type="Gene3D" id="3.30.470.20">
    <property type="entry name" value="ATP-grasp fold, B domain"/>
    <property type="match status" value="1"/>
</dbReference>
<dbReference type="InterPro" id="IPR036523">
    <property type="entry name" value="SurE-like_sf"/>
</dbReference>
<dbReference type="SUPFAM" id="SSF56059">
    <property type="entry name" value="Glutathione synthetase ATP-binding domain-like"/>
    <property type="match status" value="1"/>
</dbReference>
<dbReference type="PANTHER" id="PTHR47551">
    <property type="entry name" value="TUBULIN--TYROSINE LIGASE PBY1-RELATED"/>
    <property type="match status" value="1"/>
</dbReference>
<feature type="region of interest" description="Disordered" evidence="1">
    <location>
        <begin position="539"/>
        <end position="572"/>
    </location>
</feature>
<dbReference type="Proteomes" id="UP001275084">
    <property type="component" value="Unassembled WGS sequence"/>
</dbReference>
<proteinExistence type="predicted"/>
<feature type="compositionally biased region" description="Low complexity" evidence="1">
    <location>
        <begin position="340"/>
        <end position="352"/>
    </location>
</feature>
<dbReference type="SUPFAM" id="SSF64167">
    <property type="entry name" value="SurE-like"/>
    <property type="match status" value="1"/>
</dbReference>
<feature type="region of interest" description="Disordered" evidence="1">
    <location>
        <begin position="339"/>
        <end position="359"/>
    </location>
</feature>
<evidence type="ECO:0000256" key="1">
    <source>
        <dbReference type="SAM" id="MobiDB-lite"/>
    </source>
</evidence>
<comment type="caution">
    <text evidence="3">The sequence shown here is derived from an EMBL/GenBank/DDBJ whole genome shotgun (WGS) entry which is preliminary data.</text>
</comment>
<feature type="compositionally biased region" description="Polar residues" evidence="1">
    <location>
        <begin position="542"/>
        <end position="553"/>
    </location>
</feature>
<dbReference type="Pfam" id="PF01975">
    <property type="entry name" value="SurE"/>
    <property type="match status" value="1"/>
</dbReference>
<dbReference type="PANTHER" id="PTHR47551:SF1">
    <property type="entry name" value="TUBULIN--TYROSINE LIGASE PBY1-RELATED"/>
    <property type="match status" value="1"/>
</dbReference>
<keyword evidence="4" id="KW-1185">Reference proteome</keyword>
<feature type="region of interest" description="Disordered" evidence="1">
    <location>
        <begin position="609"/>
        <end position="650"/>
    </location>
</feature>
<evidence type="ECO:0000313" key="3">
    <source>
        <dbReference type="EMBL" id="KAK3349967.1"/>
    </source>
</evidence>
<dbReference type="AlphaFoldDB" id="A0AAJ0HFQ6"/>
<dbReference type="InterPro" id="IPR004344">
    <property type="entry name" value="TTL/TTLL_fam"/>
</dbReference>
<dbReference type="NCBIfam" id="TIGR00087">
    <property type="entry name" value="surE"/>
    <property type="match status" value="1"/>
</dbReference>
<sequence length="909" mass="98285">MHILIVNDDGPPSPHSSPYVHSLVRELQKAGHVVSVCLPHTQRSWIGKAHMIGQTVKPTYYRPPPPSAPAAGLTTAGNTSTDDTNHGTTHTRPSTRPGTEEWILVDGTPASCVQIGLYHFFADRGPVDLVVSGPNYGRNTTAVFALSSGTLGGALEAAVCRRRAVALSYAFFSRNHDTAIIAAASKQSVRVIEALWRQWPADGSVDLYSVNVPLLEGLEGGKVLFTGVLQNYWGPGSCFTEVDGSVEGEEEDEERIREGEGRAEELEGRGEKTPACHTHKHFKWSPRFTDVYKSVEDAPPGNDGWAVKEGHTSITPLKANFWQASTELQGKELQLDIRSESSSASSSAALSETVKGATTRTTQSTLVIREGRTDEASNPSHLYAVIDYEDPYVQPLLLSAMESLFPAGSWTRLKPPPASSDDDNLSLASLLPSSLDPANTQVVQISPYESIDFDFAAQHPTACLINSYMIRKALIRKHFLSATVDGWVAKHPQSVLGTHVKRSEPFEVDYAEFLEDALVEAWDLRASLERNAEILEARESGNESVAEQQQQQHHSGDTAAGPGRGDGMRDGEVARGGGAVEWWILKPSMSDRGQGIRLFSTMEELQGIFDGWEPGSDSEEESDDEEQGGGASTADGPGASNGDGDTKEIADNSDNIMASHLRHFVAQPYIHLPLLLPELDDRKFHVRVYVLAVGSLQVYVYKDMLALFAAKPYQALQSPAASSEEEGIDLDIHLTNTCLQGGDDAVKTNSVHRFWNLPLPGNGSSHVTAESIFDQICVVTGELFEAAARGMMVHFQPLDHAFEVYGLDFLVDAAGTAWLLEVNAFPDFKQTGDLSGVVAGFWRGVLRLAVVPFASAGSGSSKDGKLGHVAEGKENQGKEEVAAVSASAGVDEMVLVRDIDLGRRWGAAP</sequence>
<accession>A0AAJ0HFQ6</accession>
<dbReference type="PROSITE" id="PS51221">
    <property type="entry name" value="TTL"/>
    <property type="match status" value="1"/>
</dbReference>
<feature type="compositionally biased region" description="Polar residues" evidence="1">
    <location>
        <begin position="75"/>
        <end position="97"/>
    </location>
</feature>
<dbReference type="GO" id="GO:0000932">
    <property type="term" value="C:P-body"/>
    <property type="evidence" value="ECO:0007669"/>
    <property type="project" value="TreeGrafter"/>
</dbReference>
<feature type="domain" description="Survival protein SurE-like phosphatase/nucleotidase" evidence="2">
    <location>
        <begin position="3"/>
        <end position="233"/>
    </location>
</feature>
<dbReference type="EMBL" id="JAUIQD010000005">
    <property type="protein sequence ID" value="KAK3349967.1"/>
    <property type="molecule type" value="Genomic_DNA"/>
</dbReference>
<dbReference type="GO" id="GO:0016787">
    <property type="term" value="F:hydrolase activity"/>
    <property type="evidence" value="ECO:0007669"/>
    <property type="project" value="InterPro"/>
</dbReference>
<organism evidence="3 4">
    <name type="scientific">Lasiosphaeria hispida</name>
    <dbReference type="NCBI Taxonomy" id="260671"/>
    <lineage>
        <taxon>Eukaryota</taxon>
        <taxon>Fungi</taxon>
        <taxon>Dikarya</taxon>
        <taxon>Ascomycota</taxon>
        <taxon>Pezizomycotina</taxon>
        <taxon>Sordariomycetes</taxon>
        <taxon>Sordariomycetidae</taxon>
        <taxon>Sordariales</taxon>
        <taxon>Lasiosphaeriaceae</taxon>
        <taxon>Lasiosphaeria</taxon>
    </lineage>
</organism>
<feature type="compositionally biased region" description="Acidic residues" evidence="1">
    <location>
        <begin position="616"/>
        <end position="627"/>
    </location>
</feature>
<dbReference type="Pfam" id="PF03133">
    <property type="entry name" value="TTL"/>
    <property type="match status" value="1"/>
</dbReference>
<evidence type="ECO:0000259" key="2">
    <source>
        <dbReference type="Pfam" id="PF01975"/>
    </source>
</evidence>
<reference evidence="3" key="2">
    <citation type="submission" date="2023-06" db="EMBL/GenBank/DDBJ databases">
        <authorList>
            <consortium name="Lawrence Berkeley National Laboratory"/>
            <person name="Haridas S."/>
            <person name="Hensen N."/>
            <person name="Bonometti L."/>
            <person name="Westerberg I."/>
            <person name="Brannstrom I.O."/>
            <person name="Guillou S."/>
            <person name="Cros-Aarteil S."/>
            <person name="Calhoun S."/>
            <person name="Kuo A."/>
            <person name="Mondo S."/>
            <person name="Pangilinan J."/>
            <person name="Riley R."/>
            <person name="Labutti K."/>
            <person name="Andreopoulos B."/>
            <person name="Lipzen A."/>
            <person name="Chen C."/>
            <person name="Yanf M."/>
            <person name="Daum C."/>
            <person name="Ng V."/>
            <person name="Clum A."/>
            <person name="Steindorff A."/>
            <person name="Ohm R."/>
            <person name="Martin F."/>
            <person name="Silar P."/>
            <person name="Natvig D."/>
            <person name="Lalanne C."/>
            <person name="Gautier V."/>
            <person name="Ament-Velasquez S.L."/>
            <person name="Kruys A."/>
            <person name="Hutchinson M.I."/>
            <person name="Powell A.J."/>
            <person name="Barry K."/>
            <person name="Miller A.N."/>
            <person name="Grigoriev I.V."/>
            <person name="Debuchy R."/>
            <person name="Gladieux P."/>
            <person name="Thoren M.H."/>
            <person name="Johannesson H."/>
        </authorList>
    </citation>
    <scope>NUCLEOTIDE SEQUENCE</scope>
    <source>
        <strain evidence="3">CBS 955.72</strain>
    </source>
</reference>
<protein>
    <recommendedName>
        <fullName evidence="2">Survival protein SurE-like phosphatase/nucleotidase domain-containing protein</fullName>
    </recommendedName>
</protein>
<dbReference type="Gene3D" id="3.40.1210.10">
    <property type="entry name" value="Survival protein SurE-like phosphatase/nucleotidase"/>
    <property type="match status" value="1"/>
</dbReference>
<feature type="region of interest" description="Disordered" evidence="1">
    <location>
        <begin position="245"/>
        <end position="273"/>
    </location>
</feature>
<feature type="compositionally biased region" description="Basic and acidic residues" evidence="1">
    <location>
        <begin position="254"/>
        <end position="273"/>
    </location>
</feature>
<gene>
    <name evidence="3" type="ORF">B0T25DRAFT_254052</name>
</gene>
<feature type="region of interest" description="Disordered" evidence="1">
    <location>
        <begin position="63"/>
        <end position="98"/>
    </location>
</feature>
<dbReference type="InterPro" id="IPR002828">
    <property type="entry name" value="SurE-like_Pase/nucleotidase"/>
</dbReference>
<reference evidence="3" key="1">
    <citation type="journal article" date="2023" name="Mol. Phylogenet. Evol.">
        <title>Genome-scale phylogeny and comparative genomics of the fungal order Sordariales.</title>
        <authorList>
            <person name="Hensen N."/>
            <person name="Bonometti L."/>
            <person name="Westerberg I."/>
            <person name="Brannstrom I.O."/>
            <person name="Guillou S."/>
            <person name="Cros-Aarteil S."/>
            <person name="Calhoun S."/>
            <person name="Haridas S."/>
            <person name="Kuo A."/>
            <person name="Mondo S."/>
            <person name="Pangilinan J."/>
            <person name="Riley R."/>
            <person name="LaButti K."/>
            <person name="Andreopoulos B."/>
            <person name="Lipzen A."/>
            <person name="Chen C."/>
            <person name="Yan M."/>
            <person name="Daum C."/>
            <person name="Ng V."/>
            <person name="Clum A."/>
            <person name="Steindorff A."/>
            <person name="Ohm R.A."/>
            <person name="Martin F."/>
            <person name="Silar P."/>
            <person name="Natvig D.O."/>
            <person name="Lalanne C."/>
            <person name="Gautier V."/>
            <person name="Ament-Velasquez S.L."/>
            <person name="Kruys A."/>
            <person name="Hutchinson M.I."/>
            <person name="Powell A.J."/>
            <person name="Barry K."/>
            <person name="Miller A.N."/>
            <person name="Grigoriev I.V."/>
            <person name="Debuchy R."/>
            <person name="Gladieux P."/>
            <person name="Hiltunen Thoren M."/>
            <person name="Johannesson H."/>
        </authorList>
    </citation>
    <scope>NUCLEOTIDE SEQUENCE</scope>
    <source>
        <strain evidence="3">CBS 955.72</strain>
    </source>
</reference>
<name>A0AAJ0HFQ6_9PEZI</name>
<evidence type="ECO:0000313" key="4">
    <source>
        <dbReference type="Proteomes" id="UP001275084"/>
    </source>
</evidence>